<comment type="caution">
    <text evidence="2">The sequence shown here is derived from an EMBL/GenBank/DDBJ whole genome shotgun (WGS) entry which is preliminary data.</text>
</comment>
<dbReference type="Proteomes" id="UP000605676">
    <property type="component" value="Unassembled WGS sequence"/>
</dbReference>
<dbReference type="InterPro" id="IPR036909">
    <property type="entry name" value="Cyt_c-like_dom_sf"/>
</dbReference>
<dbReference type="EMBL" id="JAENRR010000104">
    <property type="protein sequence ID" value="MBK3519921.1"/>
    <property type="molecule type" value="Genomic_DNA"/>
</dbReference>
<gene>
    <name evidence="2" type="ORF">JIV24_21460</name>
</gene>
<evidence type="ECO:0000256" key="1">
    <source>
        <dbReference type="SAM" id="SignalP"/>
    </source>
</evidence>
<reference evidence="2 3" key="1">
    <citation type="submission" date="2021-01" db="EMBL/GenBank/DDBJ databases">
        <title>Carboxyliciviraga sp.nov., isolated from coastal sediments.</title>
        <authorList>
            <person name="Lu D."/>
            <person name="Zhang T."/>
        </authorList>
    </citation>
    <scope>NUCLEOTIDE SEQUENCE [LARGE SCALE GENOMIC DNA]</scope>
    <source>
        <strain evidence="2 3">N1Y132</strain>
    </source>
</reference>
<sequence length="116" mass="12889">MKKITFLFVVSLFSFACSNSSDDEIMRDDNEAYKAAETFYNNTLKSVITTNCISCHAGYHSKDNSSNYGNLTNAINNASGMYNQVNSGNMPLDGDKLSQDDIDKFEDFMDLVNAIP</sequence>
<organism evidence="2 3">
    <name type="scientific">Carboxylicivirga marina</name>
    <dbReference type="NCBI Taxonomy" id="2800988"/>
    <lineage>
        <taxon>Bacteria</taxon>
        <taxon>Pseudomonadati</taxon>
        <taxon>Bacteroidota</taxon>
        <taxon>Bacteroidia</taxon>
        <taxon>Marinilabiliales</taxon>
        <taxon>Marinilabiliaceae</taxon>
        <taxon>Carboxylicivirga</taxon>
    </lineage>
</organism>
<keyword evidence="3" id="KW-1185">Reference proteome</keyword>
<keyword evidence="1" id="KW-0732">Signal</keyword>
<feature type="signal peptide" evidence="1">
    <location>
        <begin position="1"/>
        <end position="16"/>
    </location>
</feature>
<feature type="chain" id="PRO_5045204709" description="Cytochrome c domain-containing protein" evidence="1">
    <location>
        <begin position="17"/>
        <end position="116"/>
    </location>
</feature>
<evidence type="ECO:0000313" key="3">
    <source>
        <dbReference type="Proteomes" id="UP000605676"/>
    </source>
</evidence>
<evidence type="ECO:0000313" key="2">
    <source>
        <dbReference type="EMBL" id="MBK3519921.1"/>
    </source>
</evidence>
<protein>
    <recommendedName>
        <fullName evidence="4">Cytochrome c domain-containing protein</fullName>
    </recommendedName>
</protein>
<dbReference type="RefSeq" id="WP_200467140.1">
    <property type="nucleotide sequence ID" value="NZ_JAENRR010000104.1"/>
</dbReference>
<evidence type="ECO:0008006" key="4">
    <source>
        <dbReference type="Google" id="ProtNLM"/>
    </source>
</evidence>
<dbReference type="SUPFAM" id="SSF46626">
    <property type="entry name" value="Cytochrome c"/>
    <property type="match status" value="1"/>
</dbReference>
<name>A0ABS1HQH2_9BACT</name>
<accession>A0ABS1HQH2</accession>
<dbReference type="PROSITE" id="PS51257">
    <property type="entry name" value="PROKAR_LIPOPROTEIN"/>
    <property type="match status" value="1"/>
</dbReference>
<proteinExistence type="predicted"/>